<dbReference type="InterPro" id="IPR001661">
    <property type="entry name" value="Glyco_hydro_37"/>
</dbReference>
<reference evidence="5 6" key="2">
    <citation type="submission" date="2018-08" db="EMBL/GenBank/DDBJ databases">
        <authorList>
            <person name="Laetsch R D."/>
            <person name="Stevens L."/>
            <person name="Kumar S."/>
            <person name="Blaxter L. M."/>
        </authorList>
    </citation>
    <scope>NUCLEOTIDE SEQUENCE [LARGE SCALE GENOMIC DNA]</scope>
</reference>
<evidence type="ECO:0000256" key="2">
    <source>
        <dbReference type="ARBA" id="ARBA00012757"/>
    </source>
</evidence>
<organism evidence="7">
    <name type="scientific">Onchocerca ochengi</name>
    <name type="common">Filarial nematode worm</name>
    <dbReference type="NCBI Taxonomy" id="42157"/>
    <lineage>
        <taxon>Eukaryota</taxon>
        <taxon>Metazoa</taxon>
        <taxon>Ecdysozoa</taxon>
        <taxon>Nematoda</taxon>
        <taxon>Chromadorea</taxon>
        <taxon>Rhabditida</taxon>
        <taxon>Spirurina</taxon>
        <taxon>Spiruromorpha</taxon>
        <taxon>Filarioidea</taxon>
        <taxon>Onchocercidae</taxon>
        <taxon>Onchocerca</taxon>
    </lineage>
</organism>
<gene>
    <name evidence="5" type="ORF">NOO_LOCUS8065</name>
</gene>
<dbReference type="AlphaFoldDB" id="A0A182EIY1"/>
<evidence type="ECO:0000256" key="3">
    <source>
        <dbReference type="ARBA" id="ARBA00019905"/>
    </source>
</evidence>
<dbReference type="EC" id="3.2.1.28" evidence="2"/>
<evidence type="ECO:0000313" key="7">
    <source>
        <dbReference type="WBParaSite" id="nOo.2.0.1.t08065-RA"/>
    </source>
</evidence>
<dbReference type="SUPFAM" id="SSF48208">
    <property type="entry name" value="Six-hairpin glycosidases"/>
    <property type="match status" value="1"/>
</dbReference>
<dbReference type="Proteomes" id="UP000271087">
    <property type="component" value="Unassembled WGS sequence"/>
</dbReference>
<dbReference type="PANTHER" id="PTHR23403:SF5">
    <property type="entry name" value="TREHALASE"/>
    <property type="match status" value="1"/>
</dbReference>
<proteinExistence type="inferred from homology"/>
<dbReference type="STRING" id="42157.A0A182EIY1"/>
<evidence type="ECO:0000256" key="4">
    <source>
        <dbReference type="ARBA" id="ARBA00030473"/>
    </source>
</evidence>
<dbReference type="EMBL" id="UYRW01003183">
    <property type="protein sequence ID" value="VDK88203.1"/>
    <property type="molecule type" value="Genomic_DNA"/>
</dbReference>
<keyword evidence="6" id="KW-1185">Reference proteome</keyword>
<dbReference type="GO" id="GO:0005993">
    <property type="term" value="P:trehalose catabolic process"/>
    <property type="evidence" value="ECO:0007669"/>
    <property type="project" value="TreeGrafter"/>
</dbReference>
<comment type="similarity">
    <text evidence="1">Belongs to the glycosyl hydrolase 37 family.</text>
</comment>
<protein>
    <recommendedName>
        <fullName evidence="3">Trehalase</fullName>
        <ecNumber evidence="2">3.2.1.28</ecNumber>
    </recommendedName>
    <alternativeName>
        <fullName evidence="4">Alpha,alpha-trehalase</fullName>
    </alternativeName>
</protein>
<dbReference type="GO" id="GO:0004555">
    <property type="term" value="F:alpha,alpha-trehalase activity"/>
    <property type="evidence" value="ECO:0007669"/>
    <property type="project" value="UniProtKB-EC"/>
</dbReference>
<dbReference type="Gene3D" id="1.50.10.10">
    <property type="match status" value="1"/>
</dbReference>
<name>A0A182EIY1_ONCOC</name>
<dbReference type="InterPro" id="IPR012341">
    <property type="entry name" value="6hp_glycosidase-like_sf"/>
</dbReference>
<dbReference type="PANTHER" id="PTHR23403">
    <property type="entry name" value="TREHALASE"/>
    <property type="match status" value="1"/>
</dbReference>
<dbReference type="Pfam" id="PF01204">
    <property type="entry name" value="Trehalase"/>
    <property type="match status" value="1"/>
</dbReference>
<reference evidence="7" key="1">
    <citation type="submission" date="2016-06" db="UniProtKB">
        <authorList>
            <consortium name="WormBaseParasite"/>
        </authorList>
    </citation>
    <scope>IDENTIFICATION</scope>
</reference>
<evidence type="ECO:0000313" key="5">
    <source>
        <dbReference type="EMBL" id="VDK88203.1"/>
    </source>
</evidence>
<dbReference type="WBParaSite" id="nOo.2.0.1.t08065-RA">
    <property type="protein sequence ID" value="nOo.2.0.1.t08065-RA"/>
    <property type="gene ID" value="nOo.2.0.1.g08065"/>
</dbReference>
<dbReference type="OrthoDB" id="3542292at2759"/>
<evidence type="ECO:0000313" key="6">
    <source>
        <dbReference type="Proteomes" id="UP000271087"/>
    </source>
</evidence>
<evidence type="ECO:0000256" key="1">
    <source>
        <dbReference type="ARBA" id="ARBA00005615"/>
    </source>
</evidence>
<accession>A0A182EIY1</accession>
<sequence length="103" mass="11728">MRKSSNPIVQEQAYRLAKKWVLGNYKVYSKTSYMWEKYNVIGNVPQKGSGGEYSVQDGFGWSNGVILDLLTTYFDRMQIEPKDLNQIGSVTGIIIQKLKISIC</sequence>
<dbReference type="InterPro" id="IPR008928">
    <property type="entry name" value="6-hairpin_glycosidase_sf"/>
</dbReference>